<dbReference type="Gene3D" id="2.60.40.10">
    <property type="entry name" value="Immunoglobulins"/>
    <property type="match status" value="1"/>
</dbReference>
<dbReference type="EMBL" id="JAMWBK010000009">
    <property type="protein sequence ID" value="KAJ8902149.1"/>
    <property type="molecule type" value="Genomic_DNA"/>
</dbReference>
<dbReference type="InterPro" id="IPR013783">
    <property type="entry name" value="Ig-like_fold"/>
</dbReference>
<dbReference type="Proteomes" id="UP001157974">
    <property type="component" value="Unassembled WGS sequence"/>
</dbReference>
<dbReference type="SMART" id="SM00128">
    <property type="entry name" value="IPPc"/>
    <property type="match status" value="1"/>
</dbReference>
<dbReference type="Gene3D" id="3.60.10.10">
    <property type="entry name" value="Endonuclease/exonuclease/phosphatase"/>
    <property type="match status" value="1"/>
</dbReference>
<organism evidence="2 3">
    <name type="scientific">Rhodosorus marinus</name>
    <dbReference type="NCBI Taxonomy" id="101924"/>
    <lineage>
        <taxon>Eukaryota</taxon>
        <taxon>Rhodophyta</taxon>
        <taxon>Stylonematophyceae</taxon>
        <taxon>Stylonematales</taxon>
        <taxon>Stylonemataceae</taxon>
        <taxon>Rhodosorus</taxon>
    </lineage>
</organism>
<dbReference type="Pfam" id="PF22669">
    <property type="entry name" value="Exo_endo_phos2"/>
    <property type="match status" value="1"/>
</dbReference>
<dbReference type="SUPFAM" id="SSF56219">
    <property type="entry name" value="DNase I-like"/>
    <property type="match status" value="1"/>
</dbReference>
<accession>A0AAV8UI41</accession>
<evidence type="ECO:0000313" key="2">
    <source>
        <dbReference type="EMBL" id="KAJ8902149.1"/>
    </source>
</evidence>
<protein>
    <recommendedName>
        <fullName evidence="1">Inositol polyphosphate-related phosphatase domain-containing protein</fullName>
    </recommendedName>
</protein>
<dbReference type="InterPro" id="IPR036691">
    <property type="entry name" value="Endo/exonu/phosph_ase_sf"/>
</dbReference>
<dbReference type="AlphaFoldDB" id="A0AAV8UI41"/>
<dbReference type="GO" id="GO:0004439">
    <property type="term" value="F:phosphatidylinositol-4,5-bisphosphate 5-phosphatase activity"/>
    <property type="evidence" value="ECO:0007669"/>
    <property type="project" value="TreeGrafter"/>
</dbReference>
<dbReference type="InterPro" id="IPR046985">
    <property type="entry name" value="IP5"/>
</dbReference>
<evidence type="ECO:0000259" key="1">
    <source>
        <dbReference type="SMART" id="SM00128"/>
    </source>
</evidence>
<gene>
    <name evidence="2" type="ORF">NDN08_006557</name>
</gene>
<sequence length="707" mass="79076">MVLRVFCGTWNVNGKKPSVRLEPWLFPDGMEAQPPDIFIIGIQEAQALTAMTAVVTDPAKGKAWNEAIRKLLKPDYYMVCFRQLVGIALLICAHRDVQVDDLLEADAGTGFLNVVGNKGGVAARFAVKGISISCVSSHLAAHEENISKRNQNFQDILKRATFVEPTFVEDLGNPVRDIHILDHDVVFWLGDMNYRINLPVREVMQLIEQEDWSTLARYDQLKTEMNASRVAPGFEEGSLNFAPTYKYNSDTNSYRVDEEGGIKRTPSWTDRILWRSRLGVKLLAYRRHEVFSSDHRPVSALFDIPTEMGDRGMLDDQTNPLRSVARRRSLRDDLGDWVHGQRAFDDLSLLSNEHSTEYNTISFTSQTLVLPMLTYGKRVQANLVGTHTARNATVVSIDPKAIPSWCTVYINGRIPPTTIIPAQPIDMVVTGMVTKRDGAAEKLTLQGEPLFADFLLMVEGAKSGPIRVRGTYQKSCFGISLENLLWYWGPLRYKPVPSSVPQVLPKEVWLLGNSLVGSAQPFPLYSDTRGEFSGVRDQIDKGEEVHPRDHVAAALCLLAFLRELPEPALSRGDAESFSEEEAKMGSQNAAATVLNAMPSSKRNLVVYVGGLLDYLPKGTDHQAVLAALAAALLQDSKDAALVRFQERQLQAWKTWAKARLDLEDLVSHEYERRSGYRLGSQLSPRRMFLQTLESQPQRANNPTRIAN</sequence>
<keyword evidence="3" id="KW-1185">Reference proteome</keyword>
<dbReference type="PANTHER" id="PTHR11200:SF300">
    <property type="entry name" value="TYPE II INOSITOL 1,4,5-TRISPHOSPHATE 5-PHOSPHATASE"/>
    <property type="match status" value="1"/>
</dbReference>
<comment type="caution">
    <text evidence="2">The sequence shown here is derived from an EMBL/GenBank/DDBJ whole genome shotgun (WGS) entry which is preliminary data.</text>
</comment>
<feature type="domain" description="Inositol polyphosphate-related phosphatase" evidence="1">
    <location>
        <begin position="1"/>
        <end position="310"/>
    </location>
</feature>
<evidence type="ECO:0000313" key="3">
    <source>
        <dbReference type="Proteomes" id="UP001157974"/>
    </source>
</evidence>
<dbReference type="PANTHER" id="PTHR11200">
    <property type="entry name" value="INOSITOL 5-PHOSPHATASE"/>
    <property type="match status" value="1"/>
</dbReference>
<proteinExistence type="predicted"/>
<name>A0AAV8UI41_9RHOD</name>
<reference evidence="2 3" key="1">
    <citation type="journal article" date="2023" name="Nat. Commun.">
        <title>Origin of minicircular mitochondrial genomes in red algae.</title>
        <authorList>
            <person name="Lee Y."/>
            <person name="Cho C.H."/>
            <person name="Lee Y.M."/>
            <person name="Park S.I."/>
            <person name="Yang J.H."/>
            <person name="West J.A."/>
            <person name="Bhattacharya D."/>
            <person name="Yoon H.S."/>
        </authorList>
    </citation>
    <scope>NUCLEOTIDE SEQUENCE [LARGE SCALE GENOMIC DNA]</scope>
    <source>
        <strain evidence="2 3">CCMP1338</strain>
        <tissue evidence="2">Whole cell</tissue>
    </source>
</reference>
<dbReference type="GO" id="GO:0046856">
    <property type="term" value="P:phosphatidylinositol dephosphorylation"/>
    <property type="evidence" value="ECO:0007669"/>
    <property type="project" value="InterPro"/>
</dbReference>
<dbReference type="InterPro" id="IPR000300">
    <property type="entry name" value="IPPc"/>
</dbReference>